<evidence type="ECO:0000313" key="3">
    <source>
        <dbReference type="Proteomes" id="UP000536909"/>
    </source>
</evidence>
<comment type="caution">
    <text evidence="2">The sequence shown here is derived from an EMBL/GenBank/DDBJ whole genome shotgun (WGS) entry which is preliminary data.</text>
</comment>
<proteinExistence type="predicted"/>
<dbReference type="GO" id="GO:0003677">
    <property type="term" value="F:DNA binding"/>
    <property type="evidence" value="ECO:0007669"/>
    <property type="project" value="UniProtKB-KW"/>
</dbReference>
<keyword evidence="2" id="KW-0238">DNA-binding</keyword>
<reference evidence="2 3" key="1">
    <citation type="submission" date="2020-08" db="EMBL/GenBank/DDBJ databases">
        <title>Genomic Encyclopedia of Type Strains, Phase IV (KMG-IV): sequencing the most valuable type-strain genomes for metagenomic binning, comparative biology and taxonomic classification.</title>
        <authorList>
            <person name="Goeker M."/>
        </authorList>
    </citation>
    <scope>NUCLEOTIDE SEQUENCE [LARGE SCALE GENOMIC DNA]</scope>
    <source>
        <strain evidence="2 3">DSM 105434</strain>
    </source>
</reference>
<dbReference type="InterPro" id="IPR028978">
    <property type="entry name" value="Chorismate_lyase_/UTRA_dom_sf"/>
</dbReference>
<dbReference type="Gene3D" id="3.40.1410.10">
    <property type="entry name" value="Chorismate lyase-like"/>
    <property type="match status" value="1"/>
</dbReference>
<dbReference type="SUPFAM" id="SSF64288">
    <property type="entry name" value="Chorismate lyase-like"/>
    <property type="match status" value="1"/>
</dbReference>
<name>A0ABR6MUL6_9DEIO</name>
<dbReference type="EMBL" id="JACHFV010000008">
    <property type="protein sequence ID" value="MBB5295643.1"/>
    <property type="molecule type" value="Genomic_DNA"/>
</dbReference>
<dbReference type="InterPro" id="IPR011663">
    <property type="entry name" value="UTRA"/>
</dbReference>
<gene>
    <name evidence="2" type="ORF">HNQ10_002482</name>
</gene>
<organism evidence="2 3">
    <name type="scientific">Deinococcus metallilatus</name>
    <dbReference type="NCBI Taxonomy" id="1211322"/>
    <lineage>
        <taxon>Bacteria</taxon>
        <taxon>Thermotogati</taxon>
        <taxon>Deinococcota</taxon>
        <taxon>Deinococci</taxon>
        <taxon>Deinococcales</taxon>
        <taxon>Deinococcaceae</taxon>
        <taxon>Deinococcus</taxon>
    </lineage>
</organism>
<dbReference type="RefSeq" id="WP_428991958.1">
    <property type="nucleotide sequence ID" value="NZ_VBRC01000001.1"/>
</dbReference>
<evidence type="ECO:0000259" key="1">
    <source>
        <dbReference type="Pfam" id="PF07702"/>
    </source>
</evidence>
<dbReference type="Pfam" id="PF07702">
    <property type="entry name" value="UTRA"/>
    <property type="match status" value="1"/>
</dbReference>
<accession>A0ABR6MUL6</accession>
<keyword evidence="3" id="KW-1185">Reference proteome</keyword>
<feature type="domain" description="UbiC transcription regulator-associated" evidence="1">
    <location>
        <begin position="14"/>
        <end position="61"/>
    </location>
</feature>
<sequence>MLHPGVEYSIGATRAVNLLAEEAGLLRGPPGTAVLLIRRTAFSGERRVSYVNSWVRSDRFRFQASFVP</sequence>
<dbReference type="Proteomes" id="UP000536909">
    <property type="component" value="Unassembled WGS sequence"/>
</dbReference>
<evidence type="ECO:0000313" key="2">
    <source>
        <dbReference type="EMBL" id="MBB5295643.1"/>
    </source>
</evidence>
<protein>
    <submittedName>
        <fullName evidence="2">DNA-binding GntR family transcriptional regulator</fullName>
    </submittedName>
</protein>